<sequence length="66" mass="6402">MTSPASGAAGSFAAMGLFKADFYRSFAAGFVLGALALVAVLGSGDSPLSSNVVPNAVAAPAETPAR</sequence>
<keyword evidence="1" id="KW-1133">Transmembrane helix</keyword>
<gene>
    <name evidence="2" type="ORF">H7F51_03765</name>
</gene>
<feature type="transmembrane region" description="Helical" evidence="1">
    <location>
        <begin position="22"/>
        <end position="41"/>
    </location>
</feature>
<evidence type="ECO:0000256" key="1">
    <source>
        <dbReference type="SAM" id="Phobius"/>
    </source>
</evidence>
<name>A0A7X1KKJ7_9SPHN</name>
<accession>A0A7X1KKJ7</accession>
<dbReference type="AlphaFoldDB" id="A0A7X1KKJ7"/>
<evidence type="ECO:0000313" key="3">
    <source>
        <dbReference type="Proteomes" id="UP000566813"/>
    </source>
</evidence>
<keyword evidence="1" id="KW-0472">Membrane</keyword>
<keyword evidence="3" id="KW-1185">Reference proteome</keyword>
<protein>
    <submittedName>
        <fullName evidence="2">Uncharacterized protein</fullName>
    </submittedName>
</protein>
<proteinExistence type="predicted"/>
<keyword evidence="1" id="KW-0812">Transmembrane</keyword>
<dbReference type="RefSeq" id="WP_185662962.1">
    <property type="nucleotide sequence ID" value="NZ_JACLAW010000002.1"/>
</dbReference>
<dbReference type="Proteomes" id="UP000566813">
    <property type="component" value="Unassembled WGS sequence"/>
</dbReference>
<dbReference type="EMBL" id="JACLAW010000002">
    <property type="protein sequence ID" value="MBC2664634.1"/>
    <property type="molecule type" value="Genomic_DNA"/>
</dbReference>
<reference evidence="2 3" key="1">
    <citation type="submission" date="2020-08" db="EMBL/GenBank/DDBJ databases">
        <title>The genome sequence of type strain Novosphingobium flavum NBRC 111647.</title>
        <authorList>
            <person name="Liu Y."/>
        </authorList>
    </citation>
    <scope>NUCLEOTIDE SEQUENCE [LARGE SCALE GENOMIC DNA]</scope>
    <source>
        <strain evidence="2 3">NBRC 111647</strain>
    </source>
</reference>
<evidence type="ECO:0000313" key="2">
    <source>
        <dbReference type="EMBL" id="MBC2664634.1"/>
    </source>
</evidence>
<comment type="caution">
    <text evidence="2">The sequence shown here is derived from an EMBL/GenBank/DDBJ whole genome shotgun (WGS) entry which is preliminary data.</text>
</comment>
<organism evidence="2 3">
    <name type="scientific">Novosphingobium flavum</name>
    <dbReference type="NCBI Taxonomy" id="1778672"/>
    <lineage>
        <taxon>Bacteria</taxon>
        <taxon>Pseudomonadati</taxon>
        <taxon>Pseudomonadota</taxon>
        <taxon>Alphaproteobacteria</taxon>
        <taxon>Sphingomonadales</taxon>
        <taxon>Sphingomonadaceae</taxon>
        <taxon>Novosphingobium</taxon>
    </lineage>
</organism>